<evidence type="ECO:0000313" key="3">
    <source>
        <dbReference type="Proteomes" id="UP000199534"/>
    </source>
</evidence>
<dbReference type="GO" id="GO:0016866">
    <property type="term" value="F:intramolecular transferase activity"/>
    <property type="evidence" value="ECO:0007669"/>
    <property type="project" value="InterPro"/>
</dbReference>
<feature type="domain" description="Methylmalonyl-CoA mutase alpha/beta chain catalytic" evidence="1">
    <location>
        <begin position="144"/>
        <end position="410"/>
    </location>
</feature>
<dbReference type="OrthoDB" id="9762378at2"/>
<evidence type="ECO:0000259" key="1">
    <source>
        <dbReference type="Pfam" id="PF01642"/>
    </source>
</evidence>
<dbReference type="PANTHER" id="PTHR48101:SF1">
    <property type="entry name" value="METHYLMALONYL-COA MUTASE, LARGE SUBUNIT"/>
    <property type="match status" value="1"/>
</dbReference>
<protein>
    <submittedName>
        <fullName evidence="2">Heterodimeric methylmalonyl-CoA mutase small subunit</fullName>
    </submittedName>
</protein>
<dbReference type="AlphaFoldDB" id="A0A1I6FNA1"/>
<dbReference type="Pfam" id="PF01642">
    <property type="entry name" value="MM_CoA_mutase"/>
    <property type="match status" value="1"/>
</dbReference>
<accession>A0A1I6FNA1</accession>
<dbReference type="EMBL" id="FOYQ01000001">
    <property type="protein sequence ID" value="SFR31406.1"/>
    <property type="molecule type" value="Genomic_DNA"/>
</dbReference>
<dbReference type="PANTHER" id="PTHR48101">
    <property type="entry name" value="METHYLMALONYL-COA MUTASE, MITOCHONDRIAL-RELATED"/>
    <property type="match status" value="1"/>
</dbReference>
<name>A0A1I6FNA1_9FLAO</name>
<dbReference type="InterPro" id="IPR006099">
    <property type="entry name" value="MeMalonylCoA_mutase_a/b_cat"/>
</dbReference>
<gene>
    <name evidence="2" type="ORF">SAMN04490243_0211</name>
</gene>
<sequence>MTANELFKEFPPIDPKAWKLKIQAELKGGDFNELLTHLTPEGIRIKPYYTAEDLKSVALVNPDRGSWKIGYSLDPARATDPLEVALEALTQGAERLLLPGDISNTSWLNDLENQLPDGSKILWECAGAKIPDSKLRGPHLFLIDPVGNLAATGNWVENMKQDLSEAVYAFKAESGHFRILIRGEVYQEAGANRVQELAYSLAHIQEYLLRLEALGQDLSRLPAPVFKVALGGNYFMDIAKLRALRKLWYLLGTASGHSGKCQIIARPSLRNKTLYDYNTNMLRTSLETMAAVLGGADVISNLPYDSLYQDHNSFGDRIARNQLLLLKHEGHLDKVQNPADGAYYIESLTEDLGSKALDLFKSMEQGGGLLEQLKSHTLQRKIRENATREQEDLTKGEQVLVGTTVYPNPADQMAGAVSNDFAKPGNGHKTLLEPLPIRRLALPYELKRLEDEAR</sequence>
<dbReference type="GO" id="GO:0031419">
    <property type="term" value="F:cobalamin binding"/>
    <property type="evidence" value="ECO:0007669"/>
    <property type="project" value="InterPro"/>
</dbReference>
<dbReference type="Gene3D" id="3.20.20.240">
    <property type="entry name" value="Methylmalonyl-CoA mutase"/>
    <property type="match status" value="2"/>
</dbReference>
<keyword evidence="3" id="KW-1185">Reference proteome</keyword>
<organism evidence="2 3">
    <name type="scientific">Robiginitalea myxolifaciens</name>
    <dbReference type="NCBI Taxonomy" id="400055"/>
    <lineage>
        <taxon>Bacteria</taxon>
        <taxon>Pseudomonadati</taxon>
        <taxon>Bacteroidota</taxon>
        <taxon>Flavobacteriia</taxon>
        <taxon>Flavobacteriales</taxon>
        <taxon>Flavobacteriaceae</taxon>
        <taxon>Robiginitalea</taxon>
    </lineage>
</organism>
<proteinExistence type="predicted"/>
<evidence type="ECO:0000313" key="2">
    <source>
        <dbReference type="EMBL" id="SFR31406.1"/>
    </source>
</evidence>
<dbReference type="RefSeq" id="WP_092979982.1">
    <property type="nucleotide sequence ID" value="NZ_FOYQ01000001.1"/>
</dbReference>
<dbReference type="SUPFAM" id="SSF51703">
    <property type="entry name" value="Cobalamin (vitamin B12)-dependent enzymes"/>
    <property type="match status" value="1"/>
</dbReference>
<dbReference type="STRING" id="400055.SAMN04490243_0211"/>
<dbReference type="InterPro" id="IPR016176">
    <property type="entry name" value="Cbl-dep_enz_cat"/>
</dbReference>
<reference evidence="2 3" key="1">
    <citation type="submission" date="2016-10" db="EMBL/GenBank/DDBJ databases">
        <authorList>
            <person name="de Groot N.N."/>
        </authorList>
    </citation>
    <scope>NUCLEOTIDE SEQUENCE [LARGE SCALE GENOMIC DNA]</scope>
    <source>
        <strain evidence="2 3">DSM 21019</strain>
    </source>
</reference>
<dbReference type="Proteomes" id="UP000199534">
    <property type="component" value="Unassembled WGS sequence"/>
</dbReference>